<dbReference type="AlphaFoldDB" id="A0AAW2YN24"/>
<organism evidence="2 3">
    <name type="scientific">Acrasis kona</name>
    <dbReference type="NCBI Taxonomy" id="1008807"/>
    <lineage>
        <taxon>Eukaryota</taxon>
        <taxon>Discoba</taxon>
        <taxon>Heterolobosea</taxon>
        <taxon>Tetramitia</taxon>
        <taxon>Eutetramitia</taxon>
        <taxon>Acrasidae</taxon>
        <taxon>Acrasis</taxon>
    </lineage>
</organism>
<dbReference type="EMBL" id="JAOPGA020000365">
    <property type="protein sequence ID" value="KAL0478336.1"/>
    <property type="molecule type" value="Genomic_DNA"/>
</dbReference>
<keyword evidence="3" id="KW-1185">Reference proteome</keyword>
<feature type="transmembrane region" description="Helical" evidence="1">
    <location>
        <begin position="95"/>
        <end position="115"/>
    </location>
</feature>
<dbReference type="InterPro" id="IPR010721">
    <property type="entry name" value="UstE-like"/>
</dbReference>
<dbReference type="Proteomes" id="UP001431209">
    <property type="component" value="Unassembled WGS sequence"/>
</dbReference>
<reference evidence="2 3" key="1">
    <citation type="submission" date="2024-03" db="EMBL/GenBank/DDBJ databases">
        <title>The Acrasis kona genome and developmental transcriptomes reveal deep origins of eukaryotic multicellular pathways.</title>
        <authorList>
            <person name="Sheikh S."/>
            <person name="Fu C.-J."/>
            <person name="Brown M.W."/>
            <person name="Baldauf S.L."/>
        </authorList>
    </citation>
    <scope>NUCLEOTIDE SEQUENCE [LARGE SCALE GENOMIC DNA]</scope>
    <source>
        <strain evidence="2 3">ATCC MYA-3509</strain>
    </source>
</reference>
<proteinExistence type="predicted"/>
<evidence type="ECO:0000313" key="2">
    <source>
        <dbReference type="EMBL" id="KAL0478336.1"/>
    </source>
</evidence>
<accession>A0AAW2YN24</accession>
<keyword evidence="2" id="KW-0489">Methyltransferase</keyword>
<dbReference type="PANTHER" id="PTHR32251">
    <property type="entry name" value="3-OXO-5-ALPHA-STEROID 4-DEHYDROGENASE"/>
    <property type="match status" value="1"/>
</dbReference>
<dbReference type="Gene3D" id="1.20.120.1630">
    <property type="match status" value="1"/>
</dbReference>
<dbReference type="Pfam" id="PF06966">
    <property type="entry name" value="DUF1295"/>
    <property type="match status" value="1"/>
</dbReference>
<dbReference type="GO" id="GO:0016020">
    <property type="term" value="C:membrane"/>
    <property type="evidence" value="ECO:0007669"/>
    <property type="project" value="TreeGrafter"/>
</dbReference>
<dbReference type="GO" id="GO:0008168">
    <property type="term" value="F:methyltransferase activity"/>
    <property type="evidence" value="ECO:0007669"/>
    <property type="project" value="UniProtKB-KW"/>
</dbReference>
<protein>
    <submittedName>
        <fullName evidence="2">Phospholipid methyltransferase</fullName>
    </submittedName>
</protein>
<evidence type="ECO:0000313" key="3">
    <source>
        <dbReference type="Proteomes" id="UP001431209"/>
    </source>
</evidence>
<feature type="transmembrane region" description="Helical" evidence="1">
    <location>
        <begin position="135"/>
        <end position="158"/>
    </location>
</feature>
<dbReference type="GO" id="GO:0032259">
    <property type="term" value="P:methylation"/>
    <property type="evidence" value="ECO:0007669"/>
    <property type="project" value="UniProtKB-KW"/>
</dbReference>
<evidence type="ECO:0000256" key="1">
    <source>
        <dbReference type="SAM" id="Phobius"/>
    </source>
</evidence>
<feature type="transmembrane region" description="Helical" evidence="1">
    <location>
        <begin position="32"/>
        <end position="51"/>
    </location>
</feature>
<gene>
    <name evidence="2" type="ORF">AKO1_008593</name>
</gene>
<comment type="caution">
    <text evidence="2">The sequence shown here is derived from an EMBL/GenBank/DDBJ whole genome shotgun (WGS) entry which is preliminary data.</text>
</comment>
<name>A0AAW2YN24_9EUKA</name>
<dbReference type="PROSITE" id="PS50244">
    <property type="entry name" value="S5A_REDUCTASE"/>
    <property type="match status" value="1"/>
</dbReference>
<keyword evidence="2" id="KW-0808">Transferase</keyword>
<dbReference type="PANTHER" id="PTHR32251:SF17">
    <property type="entry name" value="STEROID 5-ALPHA REDUCTASE C-TERMINAL DOMAIN-CONTAINING PROTEIN"/>
    <property type="match status" value="1"/>
</dbReference>
<keyword evidence="1" id="KW-1133">Transmembrane helix</keyword>
<sequence>MIAESVVAIVVCLLTLWLYSVFVKDVSIIDSFWGTCFVITCWIGVFCGEGSLERRIFITTLVTIWGLRLSIHLLVRNHGQEEDYRYQSMRQRIPYFRFTSLFVVFGLQGFLAIIISAPLYNQLSSKTSVPTSTDVIGLMVWIFGFVFEAIGDYQLTAFKSDKKNKGKLLTTGVWKYTRHPNYFGDAMQWWAYYITSLPGGWWTIFSPALMTFLLLKISGVSLLEQKMSKSKPGYEQYQKNTGAFLPSLTAIGKDLTSILNK</sequence>
<keyword evidence="1" id="KW-0472">Membrane</keyword>
<keyword evidence="1" id="KW-0812">Transmembrane</keyword>
<feature type="transmembrane region" description="Helical" evidence="1">
    <location>
        <begin position="6"/>
        <end position="23"/>
    </location>
</feature>